<dbReference type="Proteomes" id="UP001054252">
    <property type="component" value="Unassembled WGS sequence"/>
</dbReference>
<organism evidence="2 3">
    <name type="scientific">Rubroshorea leprosula</name>
    <dbReference type="NCBI Taxonomy" id="152421"/>
    <lineage>
        <taxon>Eukaryota</taxon>
        <taxon>Viridiplantae</taxon>
        <taxon>Streptophyta</taxon>
        <taxon>Embryophyta</taxon>
        <taxon>Tracheophyta</taxon>
        <taxon>Spermatophyta</taxon>
        <taxon>Magnoliopsida</taxon>
        <taxon>eudicotyledons</taxon>
        <taxon>Gunneridae</taxon>
        <taxon>Pentapetalae</taxon>
        <taxon>rosids</taxon>
        <taxon>malvids</taxon>
        <taxon>Malvales</taxon>
        <taxon>Dipterocarpaceae</taxon>
        <taxon>Rubroshorea</taxon>
    </lineage>
</organism>
<dbReference type="PANTHER" id="PTHR46137">
    <property type="entry name" value="OS05G0310600 PROTEIN"/>
    <property type="match status" value="1"/>
</dbReference>
<accession>A0AAV5IQR4</accession>
<evidence type="ECO:0000313" key="3">
    <source>
        <dbReference type="Proteomes" id="UP001054252"/>
    </source>
</evidence>
<evidence type="ECO:0000256" key="1">
    <source>
        <dbReference type="SAM" id="MobiDB-lite"/>
    </source>
</evidence>
<protein>
    <submittedName>
        <fullName evidence="2">Uncharacterized protein</fullName>
    </submittedName>
</protein>
<reference evidence="2 3" key="1">
    <citation type="journal article" date="2021" name="Commun. Biol.">
        <title>The genome of Shorea leprosula (Dipterocarpaceae) highlights the ecological relevance of drought in aseasonal tropical rainforests.</title>
        <authorList>
            <person name="Ng K.K.S."/>
            <person name="Kobayashi M.J."/>
            <person name="Fawcett J.A."/>
            <person name="Hatakeyama M."/>
            <person name="Paape T."/>
            <person name="Ng C.H."/>
            <person name="Ang C.C."/>
            <person name="Tnah L.H."/>
            <person name="Lee C.T."/>
            <person name="Nishiyama T."/>
            <person name="Sese J."/>
            <person name="O'Brien M.J."/>
            <person name="Copetti D."/>
            <person name="Mohd Noor M.I."/>
            <person name="Ong R.C."/>
            <person name="Putra M."/>
            <person name="Sireger I.Z."/>
            <person name="Indrioko S."/>
            <person name="Kosugi Y."/>
            <person name="Izuno A."/>
            <person name="Isagi Y."/>
            <person name="Lee S.L."/>
            <person name="Shimizu K.K."/>
        </authorList>
    </citation>
    <scope>NUCLEOTIDE SEQUENCE [LARGE SCALE GENOMIC DNA]</scope>
    <source>
        <strain evidence="2">214</strain>
    </source>
</reference>
<gene>
    <name evidence="2" type="ORF">SLEP1_g12996</name>
</gene>
<dbReference type="AlphaFoldDB" id="A0AAV5IQR4"/>
<evidence type="ECO:0000313" key="2">
    <source>
        <dbReference type="EMBL" id="GKV00278.1"/>
    </source>
</evidence>
<dbReference type="EMBL" id="BPVZ01000015">
    <property type="protein sequence ID" value="GKV00278.1"/>
    <property type="molecule type" value="Genomic_DNA"/>
</dbReference>
<comment type="caution">
    <text evidence="2">The sequence shown here is derived from an EMBL/GenBank/DDBJ whole genome shotgun (WGS) entry which is preliminary data.</text>
</comment>
<feature type="region of interest" description="Disordered" evidence="1">
    <location>
        <begin position="30"/>
        <end position="54"/>
    </location>
</feature>
<proteinExistence type="predicted"/>
<sequence>MMPGIYVDVVEENDVVKKKRVIHLTSAAQTGSGTSIDPFISSSAASSSSATGKPCDRCGYHSGLSGVISTCVDCFLGRDELCLFEYGVSIRYLLTRGSRRDLHHRFL</sequence>
<dbReference type="PANTHER" id="PTHR46137:SF3">
    <property type="entry name" value="OS05G0310600 PROTEIN"/>
    <property type="match status" value="1"/>
</dbReference>
<feature type="compositionally biased region" description="Low complexity" evidence="1">
    <location>
        <begin position="41"/>
        <end position="50"/>
    </location>
</feature>
<keyword evidence="3" id="KW-1185">Reference proteome</keyword>
<name>A0AAV5IQR4_9ROSI</name>